<dbReference type="SMART" id="SM00020">
    <property type="entry name" value="Tryp_SPc"/>
    <property type="match status" value="1"/>
</dbReference>
<evidence type="ECO:0000259" key="4">
    <source>
        <dbReference type="PROSITE" id="PS50240"/>
    </source>
</evidence>
<dbReference type="Pfam" id="PF00089">
    <property type="entry name" value="Trypsin"/>
    <property type="match status" value="1"/>
</dbReference>
<gene>
    <name evidence="5" type="ORF">GCM10012284_57370</name>
</gene>
<dbReference type="PANTHER" id="PTHR24276">
    <property type="entry name" value="POLYSERASE-RELATED"/>
    <property type="match status" value="1"/>
</dbReference>
<dbReference type="EMBL" id="BMMX01000047">
    <property type="protein sequence ID" value="GGL15243.1"/>
    <property type="molecule type" value="Genomic_DNA"/>
</dbReference>
<dbReference type="InterPro" id="IPR001314">
    <property type="entry name" value="Peptidase_S1A"/>
</dbReference>
<dbReference type="PRINTS" id="PR00722">
    <property type="entry name" value="CHYMOTRYPSIN"/>
</dbReference>
<evidence type="ECO:0000313" key="6">
    <source>
        <dbReference type="Proteomes" id="UP000656042"/>
    </source>
</evidence>
<sequence>MSVGMLRRFGTVLALVLAGMSIWPMPADAVTGGSPIPADSWNFVARVDVNGVHGCSGALVAPQWILTAANCYAVDGQDVGSNSLAGLPTTVTIGGTGLPVVHLVPDADRGVVLAELALRVPDITPVAVSSTAPAAGDAVQAAGYGRTATAWVPDQPQAAAVTVDAVSAESFGWTGPEASACQGDAGGPVFRTGGARPELVGIDIASRQGGCLDQNGSQQGATAARVDDLRNWISGATTDLSASFRSYHTSSTGLAEYDLADARDQVVPFDYDHTGKLDHLVVYRPGEGIVHIVKHNADDTYRSIVKSTGGIGGFSLRNGSDRIVPFDYDHTGKLDHLLLYRPGSGVAWVVAHGEGTAFTAVVTSSTGIGGYDLADTRDQLLAFDYDHSGKPDHLVAYRPGDGIVHIVKHGAGTSFSSIVTSTGGIGGYDLRGTTDRIVAFDYAHSGKLDHLVLYRPGGRTAWIVAHGEGTTFTAVYSNHTTGIGGYDLAETRDQILAFDYGYSGRLDHLVLYRPGAGIIHILQHGADNSFTPVFTSTTGIAGYGLGGAMDRIVAFDPDHSGGPNHLVLYRPGGRIASVVGRQGPTAVAVAIPRPVSVEDSIVETFSYPNAAHILATLHVRLISGDGHLLLADCTTPPVNNVGVIHVWTTEQIGPEDAGHVCFQVLGPAGRLDLEVPGVYSIRGDGQQRGYGHRLTAVVDTETGSPVTVEVDPSGYAPVGIGADPANEPTTLLQLRAGQ</sequence>
<dbReference type="InterPro" id="IPR043504">
    <property type="entry name" value="Peptidase_S1_PA_chymotrypsin"/>
</dbReference>
<dbReference type="PANTHER" id="PTHR24276:SF91">
    <property type="entry name" value="AT26814P-RELATED"/>
    <property type="match status" value="1"/>
</dbReference>
<dbReference type="Proteomes" id="UP000656042">
    <property type="component" value="Unassembled WGS sequence"/>
</dbReference>
<dbReference type="Gene3D" id="2.40.10.10">
    <property type="entry name" value="Trypsin-like serine proteases"/>
    <property type="match status" value="1"/>
</dbReference>
<dbReference type="SUPFAM" id="SSF69318">
    <property type="entry name" value="Integrin alpha N-terminal domain"/>
    <property type="match status" value="1"/>
</dbReference>
<keyword evidence="2" id="KW-1015">Disulfide bond</keyword>
<reference evidence="5" key="1">
    <citation type="journal article" date="2014" name="Int. J. Syst. Evol. Microbiol.">
        <title>Complete genome sequence of Corynebacterium casei LMG S-19264T (=DSM 44701T), isolated from a smear-ripened cheese.</title>
        <authorList>
            <consortium name="US DOE Joint Genome Institute (JGI-PGF)"/>
            <person name="Walter F."/>
            <person name="Albersmeier A."/>
            <person name="Kalinowski J."/>
            <person name="Ruckert C."/>
        </authorList>
    </citation>
    <scope>NUCLEOTIDE SEQUENCE</scope>
    <source>
        <strain evidence="5">CGMCC 4.7299</strain>
    </source>
</reference>
<dbReference type="InterPro" id="IPR001254">
    <property type="entry name" value="Trypsin_dom"/>
</dbReference>
<accession>A0A8J3C6J7</accession>
<evidence type="ECO:0000313" key="5">
    <source>
        <dbReference type="EMBL" id="GGL15243.1"/>
    </source>
</evidence>
<reference evidence="5" key="2">
    <citation type="submission" date="2020-09" db="EMBL/GenBank/DDBJ databases">
        <authorList>
            <person name="Sun Q."/>
            <person name="Zhou Y."/>
        </authorList>
    </citation>
    <scope>NUCLEOTIDE SEQUENCE</scope>
    <source>
        <strain evidence="5">CGMCC 4.7299</strain>
    </source>
</reference>
<proteinExistence type="inferred from homology"/>
<dbReference type="InterPro" id="IPR028994">
    <property type="entry name" value="Integrin_alpha_N"/>
</dbReference>
<protein>
    <recommendedName>
        <fullName evidence="4">Peptidase S1 domain-containing protein</fullName>
    </recommendedName>
</protein>
<comment type="caution">
    <text evidence="5">The sequence shown here is derived from an EMBL/GenBank/DDBJ whole genome shotgun (WGS) entry which is preliminary data.</text>
</comment>
<feature type="signal peptide" evidence="3">
    <location>
        <begin position="1"/>
        <end position="29"/>
    </location>
</feature>
<keyword evidence="3" id="KW-0732">Signal</keyword>
<dbReference type="PROSITE" id="PS50240">
    <property type="entry name" value="TRYPSIN_DOM"/>
    <property type="match status" value="1"/>
</dbReference>
<dbReference type="InterPro" id="IPR050430">
    <property type="entry name" value="Peptidase_S1"/>
</dbReference>
<feature type="chain" id="PRO_5035205819" description="Peptidase S1 domain-containing protein" evidence="3">
    <location>
        <begin position="30"/>
        <end position="738"/>
    </location>
</feature>
<dbReference type="InterPro" id="IPR009003">
    <property type="entry name" value="Peptidase_S1_PA"/>
</dbReference>
<dbReference type="GO" id="GO:0006508">
    <property type="term" value="P:proteolysis"/>
    <property type="evidence" value="ECO:0007669"/>
    <property type="project" value="InterPro"/>
</dbReference>
<name>A0A8J3C6J7_9ACTN</name>
<evidence type="ECO:0000256" key="3">
    <source>
        <dbReference type="SAM" id="SignalP"/>
    </source>
</evidence>
<comment type="similarity">
    <text evidence="1">Belongs to the peptidase S1 family.</text>
</comment>
<dbReference type="AlphaFoldDB" id="A0A8J3C6J7"/>
<evidence type="ECO:0000256" key="1">
    <source>
        <dbReference type="ARBA" id="ARBA00007664"/>
    </source>
</evidence>
<dbReference type="GO" id="GO:0004252">
    <property type="term" value="F:serine-type endopeptidase activity"/>
    <property type="evidence" value="ECO:0007669"/>
    <property type="project" value="InterPro"/>
</dbReference>
<organism evidence="5 6">
    <name type="scientific">Mangrovihabitans endophyticus</name>
    <dbReference type="NCBI Taxonomy" id="1751298"/>
    <lineage>
        <taxon>Bacteria</taxon>
        <taxon>Bacillati</taxon>
        <taxon>Actinomycetota</taxon>
        <taxon>Actinomycetes</taxon>
        <taxon>Micromonosporales</taxon>
        <taxon>Micromonosporaceae</taxon>
        <taxon>Mangrovihabitans</taxon>
    </lineage>
</organism>
<evidence type="ECO:0000256" key="2">
    <source>
        <dbReference type="ARBA" id="ARBA00023157"/>
    </source>
</evidence>
<keyword evidence="6" id="KW-1185">Reference proteome</keyword>
<feature type="domain" description="Peptidase S1" evidence="4">
    <location>
        <begin position="30"/>
        <end position="238"/>
    </location>
</feature>
<dbReference type="SUPFAM" id="SSF50494">
    <property type="entry name" value="Trypsin-like serine proteases"/>
    <property type="match status" value="1"/>
</dbReference>